<dbReference type="Pfam" id="PF13116">
    <property type="entry name" value="YhdP"/>
    <property type="match status" value="1"/>
</dbReference>
<evidence type="ECO:0000313" key="3">
    <source>
        <dbReference type="EMBL" id="RFC63242.1"/>
    </source>
</evidence>
<sequence>MTDQAEKHDEAHEKIRFRKEEIVDLSIMPSAEGIPFTAKRLPSRNKVRRWVVRIAAIAVALVLGFLAFLQLLGISGFGAQRLTEIAQTELRGFFGPNIDAAIGHARFSVQGPGTLTLDLSDVKIAKGGSDDVAVGAETLRLRLNTWSLLIGKPRVSGVRLENAHVLLGAMPGQSNASWLNGLINADGLLDPDKVVQFAFDTADNASRVFATGVAPEVEISKVRFELPEGLPTREIAVESATFSRESDGVMLRGVAAADGHNTEFDAQITSNPQDGAADKFMFAFSTERQDAEIKSVSLGKSTVSLKGQRAVGDQPEKLEAIITGDGLSVDLGTRGVLAGKLDILATLAAGTGKLEFDRFNANIGNSSFKMSGAIGPQPPQQGKPSAYRFELVSPDSTLAPTDSDEPPMQLSLTLGGNYSPGNKLISVDNIGISSASGRAFGNASLQLADGPPGIELALDVAGMSVSHVKQLWPWFSAGSARRWVNENLFGGTVPSGSIRFAVVPGRLGNGQKLNQDEVSGHFQVSQTRFDIVGLLPPVRDADGTVSFAGDDVDITLQTGKVFLSDGKTVSASEGTLTIDDAGKKPVIGDLQIKIAGDASAVAELASLEPINAMKNTGIAPASLSGAVDGMISAKIPMHKGIDKSLLNWDVDLNFKNLAVAQKVEGQTINGANGTIALDKEKAIITAKASLNGLPAELTLTEPIGGSDVARDRDITLVIDEDAQEKLSPGLDEFIAGTIKLDVVGSENNRRRLEADLTGAKLNLPMVGWTKGEGIPAKLAFNIETGDNGINISNFDLSGATFGIEGDMSVADGGLRSAKFSRFQLTRDDNVSVSLQRSGKGYTVNVSGQSLDARALIRRAVSDDKKTGSSSTSTPISLKANVDHVTGFNDASLNGVSLAYSAAGGVTGLSLDATTDGGKAVKVTNSPDGAGRRFRLTADDTGSLLRFLNVYGRMQGGAIALSMAASGGSYAGQMDLRNFYIVNEPKLGSIVSSAPQGGNRSLNETVQGRIDTSRVQFERGYAEIEKGPSYLRVANGVLRGPTVGATFRGTVFDENGQTDLNGTFMPAYGLNRIFGELPLIGEILGNGRDRGLIGVTYKLTGDFNSPRLQINPLSVIAPGIFRSIFEFQ</sequence>
<organism evidence="3 4">
    <name type="scientific">Mesorhizobium denitrificans</name>
    <dbReference type="NCBI Taxonomy" id="2294114"/>
    <lineage>
        <taxon>Bacteria</taxon>
        <taxon>Pseudomonadati</taxon>
        <taxon>Pseudomonadota</taxon>
        <taxon>Alphaproteobacteria</taxon>
        <taxon>Hyphomicrobiales</taxon>
        <taxon>Phyllobacteriaceae</taxon>
        <taxon>Mesorhizobium</taxon>
    </lineage>
</organism>
<name>A0A371X1Z2_9HYPH</name>
<dbReference type="AlphaFoldDB" id="A0A371X1Z2"/>
<dbReference type="Proteomes" id="UP000262379">
    <property type="component" value="Unassembled WGS sequence"/>
</dbReference>
<proteinExistence type="predicted"/>
<feature type="transmembrane region" description="Helical" evidence="1">
    <location>
        <begin position="50"/>
        <end position="72"/>
    </location>
</feature>
<dbReference type="RefSeq" id="WP_116625844.1">
    <property type="nucleotide sequence ID" value="NZ_QURN01000029.1"/>
</dbReference>
<keyword evidence="1" id="KW-0812">Transmembrane</keyword>
<protein>
    <recommendedName>
        <fullName evidence="2">YhdP central domain-containing protein</fullName>
    </recommendedName>
</protein>
<keyword evidence="1" id="KW-0472">Membrane</keyword>
<comment type="caution">
    <text evidence="3">The sequence shown here is derived from an EMBL/GenBank/DDBJ whole genome shotgun (WGS) entry which is preliminary data.</text>
</comment>
<dbReference type="EMBL" id="QURN01000029">
    <property type="protein sequence ID" value="RFC63242.1"/>
    <property type="molecule type" value="Genomic_DNA"/>
</dbReference>
<reference evidence="4" key="1">
    <citation type="submission" date="2018-08" db="EMBL/GenBank/DDBJ databases">
        <authorList>
            <person name="Im W.T."/>
        </authorList>
    </citation>
    <scope>NUCLEOTIDE SEQUENCE [LARGE SCALE GENOMIC DNA]</scope>
    <source>
        <strain evidence="4">LA-28</strain>
    </source>
</reference>
<dbReference type="InterPro" id="IPR025263">
    <property type="entry name" value="YhdP_central"/>
</dbReference>
<accession>A0A371X1Z2</accession>
<gene>
    <name evidence="3" type="ORF">DY251_20890</name>
</gene>
<evidence type="ECO:0000256" key="1">
    <source>
        <dbReference type="SAM" id="Phobius"/>
    </source>
</evidence>
<evidence type="ECO:0000313" key="4">
    <source>
        <dbReference type="Proteomes" id="UP000262379"/>
    </source>
</evidence>
<keyword evidence="4" id="KW-1185">Reference proteome</keyword>
<feature type="domain" description="YhdP central" evidence="2">
    <location>
        <begin position="382"/>
        <end position="910"/>
    </location>
</feature>
<keyword evidence="1" id="KW-1133">Transmembrane helix</keyword>
<evidence type="ECO:0000259" key="2">
    <source>
        <dbReference type="Pfam" id="PF13116"/>
    </source>
</evidence>